<dbReference type="InterPro" id="IPR027417">
    <property type="entry name" value="P-loop_NTPase"/>
</dbReference>
<feature type="domain" description="Terminase large subunit-like endonuclease" evidence="2">
    <location>
        <begin position="250"/>
        <end position="532"/>
    </location>
</feature>
<protein>
    <recommendedName>
        <fullName evidence="4">Terminase large subunit</fullName>
    </recommendedName>
</protein>
<dbReference type="InterPro" id="IPR046462">
    <property type="entry name" value="TerL_nuclease"/>
</dbReference>
<name>A0A2H4JAJ4_9CAUD</name>
<organism evidence="3">
    <name type="scientific">uncultured Caudovirales phage</name>
    <dbReference type="NCBI Taxonomy" id="2100421"/>
    <lineage>
        <taxon>Viruses</taxon>
        <taxon>Duplodnaviria</taxon>
        <taxon>Heunggongvirae</taxon>
        <taxon>Uroviricota</taxon>
        <taxon>Caudoviricetes</taxon>
        <taxon>Peduoviridae</taxon>
        <taxon>Maltschvirus</taxon>
        <taxon>Maltschvirus maltsch</taxon>
    </lineage>
</organism>
<dbReference type="InterPro" id="IPR005021">
    <property type="entry name" value="Terminase_largesu-like"/>
</dbReference>
<evidence type="ECO:0000259" key="1">
    <source>
        <dbReference type="Pfam" id="PF03354"/>
    </source>
</evidence>
<sequence length="556" mass="64748">MHENLKKIINGQIDWDLNKTIDELKIKYDNEKFYYDDEEAIQFYKFIGKLELDKGKKGQKVKLIKFQFEVCTSIICVKRREDNLRRFREAHVNIPRKNSKSFIIACIVTYLYYCGNEFGSETIITANSSQQASLLFNTIHHMVKKNKTLKKYVKIVDSRKYMYKANMNAYLRVIASDAKNADSYAGYICVLDEIHEAKNRNLYDKLKTGMGIWEQPLMFTITTASGGDNPHNLEFELYNYAKDIESGEFEDETFYYSIYEADKDCDLLDEEQWFKANPALGTFRSYEELKSLALRATRLKTQEAAFRRLYLNQHVALDGEGAINMDLWDACVQDVKLEDLRCLPSWDGLDMGSTQDITAKIKVFYDEDSEKYIVYPFLFTPKNTLQERIEKDNVRYDVYIEKGDLIALEGNSIDFEKMYEHMENINKEYEIKTQEIAFDRWGAIGIRSKIEKDYTVMPFGQGYSSMSPAISDFENLLLDGRIIIANNSFFRWMAQNVVAVMDDACNVKYSKKKSKNKIDGIIAMLMGLSRAVFNNTKETFNINNYSTEETLDKLWG</sequence>
<dbReference type="Gene3D" id="3.40.50.300">
    <property type="entry name" value="P-loop containing nucleotide triphosphate hydrolases"/>
    <property type="match status" value="1"/>
</dbReference>
<dbReference type="PANTHER" id="PTHR41287:SF1">
    <property type="entry name" value="PROTEIN YMFN"/>
    <property type="match status" value="1"/>
</dbReference>
<evidence type="ECO:0000259" key="2">
    <source>
        <dbReference type="Pfam" id="PF20441"/>
    </source>
</evidence>
<accession>A0A2H4JAJ4</accession>
<reference evidence="3" key="1">
    <citation type="submission" date="2017-06" db="EMBL/GenBank/DDBJ databases">
        <title>Novel phages from South African skin metaviromes.</title>
        <authorList>
            <person name="van Zyl L.J."/>
            <person name="Abrahams Y."/>
            <person name="Stander E.A."/>
            <person name="Kirby B.M."/>
            <person name="Clavaud C."/>
            <person name="Farcet C."/>
            <person name="Breton L."/>
            <person name="Trindade M.I."/>
        </authorList>
    </citation>
    <scope>NUCLEOTIDE SEQUENCE</scope>
</reference>
<dbReference type="InterPro" id="IPR046461">
    <property type="entry name" value="TerL_ATPase"/>
</dbReference>
<evidence type="ECO:0000313" key="3">
    <source>
        <dbReference type="EMBL" id="ASN72284.1"/>
    </source>
</evidence>
<feature type="domain" description="Terminase large subunit-like ATPase" evidence="1">
    <location>
        <begin position="66"/>
        <end position="242"/>
    </location>
</feature>
<dbReference type="Pfam" id="PF03354">
    <property type="entry name" value="TerL_ATPase"/>
    <property type="match status" value="1"/>
</dbReference>
<dbReference type="Pfam" id="PF20441">
    <property type="entry name" value="TerL_nuclease"/>
    <property type="match status" value="1"/>
</dbReference>
<dbReference type="PANTHER" id="PTHR41287">
    <property type="match status" value="1"/>
</dbReference>
<gene>
    <name evidence="3" type="ORF">10S12_22</name>
</gene>
<evidence type="ECO:0008006" key="4">
    <source>
        <dbReference type="Google" id="ProtNLM"/>
    </source>
</evidence>
<dbReference type="EMBL" id="MF417948">
    <property type="protein sequence ID" value="ASN72284.1"/>
    <property type="molecule type" value="Genomic_DNA"/>
</dbReference>
<proteinExistence type="predicted"/>
<dbReference type="GO" id="GO:0004519">
    <property type="term" value="F:endonuclease activity"/>
    <property type="evidence" value="ECO:0007669"/>
    <property type="project" value="InterPro"/>
</dbReference>